<feature type="signal peptide" evidence="3">
    <location>
        <begin position="1"/>
        <end position="27"/>
    </location>
</feature>
<dbReference type="InterPro" id="IPR011009">
    <property type="entry name" value="Kinase-like_dom_sf"/>
</dbReference>
<evidence type="ECO:0000256" key="2">
    <source>
        <dbReference type="SAM" id="Phobius"/>
    </source>
</evidence>
<feature type="domain" description="Protein kinase" evidence="4">
    <location>
        <begin position="272"/>
        <end position="384"/>
    </location>
</feature>
<keyword evidence="2" id="KW-1133">Transmembrane helix</keyword>
<dbReference type="InterPro" id="IPR051824">
    <property type="entry name" value="LRR_Rcpt-Like_S/T_Kinase"/>
</dbReference>
<keyword evidence="7" id="KW-1185">Reference proteome</keyword>
<dbReference type="PANTHER" id="PTHR48006">
    <property type="entry name" value="LEUCINE-RICH REPEAT-CONTAINING PROTEIN DDB_G0281931-RELATED"/>
    <property type="match status" value="1"/>
</dbReference>
<dbReference type="InterPro" id="IPR001245">
    <property type="entry name" value="Ser-Thr/Tyr_kinase_cat_dom"/>
</dbReference>
<feature type="domain" description="C-type lectin" evidence="5">
    <location>
        <begin position="63"/>
        <end position="190"/>
    </location>
</feature>
<sequence length="384" mass="43016">MELKLKLINPQMLWVLIACSLVLELHASNTFFNDSLGVHLIASSQTENHTKAACPSGWLISSSKKKCFGYIASSQAWDESETHCKHYRGHLAALTSFEDPDIVRKLCGENANNGCWVGGRAINSTVGMGWKWSDRSYWNETITPGIPLHSTCSNVSCHNNNSVDLCALVTNGTSPLVAERCNLSHAFICMLDIENKCDHMHCHREYLIILAVVSGLILCTTLAVVIWLLVYRQSKRRRRSRKLSNPAASALVPPSWKVFTREELKSITKNFSEGNRLLGDAKTGGTYSGLLSDGSRVAVKRLKRSSFQRKKEFYSEIGRVARLRHPNLVAVKGCCYDHGDRYIVYEFILNGPLDRWLHHIPRGGRSLDWAMRLKVTTTLAQGIA</sequence>
<dbReference type="PANTHER" id="PTHR48006:SF12">
    <property type="entry name" value="PROTEIN KINASE DOMAIN-CONTAINING PROTEIN"/>
    <property type="match status" value="1"/>
</dbReference>
<name>A0ABC8QW77_9AQUA</name>
<dbReference type="SUPFAM" id="SSF56112">
    <property type="entry name" value="Protein kinase-like (PK-like)"/>
    <property type="match status" value="1"/>
</dbReference>
<dbReference type="PROSITE" id="PS50041">
    <property type="entry name" value="C_TYPE_LECTIN_2"/>
    <property type="match status" value="1"/>
</dbReference>
<comment type="subcellular location">
    <subcellularLocation>
        <location evidence="1">Membrane</location>
        <topology evidence="1">Single-pass type I membrane protein</topology>
    </subcellularLocation>
</comment>
<evidence type="ECO:0000313" key="7">
    <source>
        <dbReference type="Proteomes" id="UP001642360"/>
    </source>
</evidence>
<dbReference type="Gene3D" id="3.10.100.10">
    <property type="entry name" value="Mannose-Binding Protein A, subunit A"/>
    <property type="match status" value="1"/>
</dbReference>
<dbReference type="AlphaFoldDB" id="A0ABC8QW77"/>
<dbReference type="FunFam" id="3.30.200.20:FF:000318">
    <property type="entry name" value="C-type lectin receptor-like tyrosine-protein kinase"/>
    <property type="match status" value="1"/>
</dbReference>
<dbReference type="Proteomes" id="UP001642360">
    <property type="component" value="Unassembled WGS sequence"/>
</dbReference>
<keyword evidence="2" id="KW-0472">Membrane</keyword>
<dbReference type="SUPFAM" id="SSF56436">
    <property type="entry name" value="C-type lectin-like"/>
    <property type="match status" value="1"/>
</dbReference>
<feature type="transmembrane region" description="Helical" evidence="2">
    <location>
        <begin position="206"/>
        <end position="231"/>
    </location>
</feature>
<keyword evidence="3" id="KW-0732">Signal</keyword>
<evidence type="ECO:0000313" key="6">
    <source>
        <dbReference type="EMBL" id="CAK9136999.1"/>
    </source>
</evidence>
<proteinExistence type="predicted"/>
<evidence type="ECO:0008006" key="8">
    <source>
        <dbReference type="Google" id="ProtNLM"/>
    </source>
</evidence>
<organism evidence="6 7">
    <name type="scientific">Ilex paraguariensis</name>
    <name type="common">yerba mate</name>
    <dbReference type="NCBI Taxonomy" id="185542"/>
    <lineage>
        <taxon>Eukaryota</taxon>
        <taxon>Viridiplantae</taxon>
        <taxon>Streptophyta</taxon>
        <taxon>Embryophyta</taxon>
        <taxon>Tracheophyta</taxon>
        <taxon>Spermatophyta</taxon>
        <taxon>Magnoliopsida</taxon>
        <taxon>eudicotyledons</taxon>
        <taxon>Gunneridae</taxon>
        <taxon>Pentapetalae</taxon>
        <taxon>asterids</taxon>
        <taxon>campanulids</taxon>
        <taxon>Aquifoliales</taxon>
        <taxon>Aquifoliaceae</taxon>
        <taxon>Ilex</taxon>
    </lineage>
</organism>
<dbReference type="PROSITE" id="PS50011">
    <property type="entry name" value="PROTEIN_KINASE_DOM"/>
    <property type="match status" value="1"/>
</dbReference>
<keyword evidence="2" id="KW-0812">Transmembrane</keyword>
<evidence type="ECO:0000259" key="5">
    <source>
        <dbReference type="PROSITE" id="PS50041"/>
    </source>
</evidence>
<feature type="chain" id="PRO_5044875747" description="C-type lectin receptor-like tyrosine-protein kinase" evidence="3">
    <location>
        <begin position="28"/>
        <end position="384"/>
    </location>
</feature>
<evidence type="ECO:0000259" key="4">
    <source>
        <dbReference type="PROSITE" id="PS50011"/>
    </source>
</evidence>
<dbReference type="SMART" id="SM00034">
    <property type="entry name" value="CLECT"/>
    <property type="match status" value="1"/>
</dbReference>
<dbReference type="Pfam" id="PF07714">
    <property type="entry name" value="PK_Tyr_Ser-Thr"/>
    <property type="match status" value="1"/>
</dbReference>
<dbReference type="InterPro" id="IPR016187">
    <property type="entry name" value="CTDL_fold"/>
</dbReference>
<dbReference type="PROSITE" id="PS51257">
    <property type="entry name" value="PROKAR_LIPOPROTEIN"/>
    <property type="match status" value="1"/>
</dbReference>
<protein>
    <recommendedName>
        <fullName evidence="8">C-type lectin receptor-like tyrosine-protein kinase</fullName>
    </recommendedName>
</protein>
<dbReference type="GO" id="GO:0016020">
    <property type="term" value="C:membrane"/>
    <property type="evidence" value="ECO:0007669"/>
    <property type="project" value="UniProtKB-SubCell"/>
</dbReference>
<dbReference type="InterPro" id="IPR001304">
    <property type="entry name" value="C-type_lectin-like"/>
</dbReference>
<gene>
    <name evidence="6" type="ORF">ILEXP_LOCUS4016</name>
</gene>
<dbReference type="InterPro" id="IPR016186">
    <property type="entry name" value="C-type_lectin-like/link_sf"/>
</dbReference>
<dbReference type="InterPro" id="IPR000719">
    <property type="entry name" value="Prot_kinase_dom"/>
</dbReference>
<evidence type="ECO:0000256" key="3">
    <source>
        <dbReference type="SAM" id="SignalP"/>
    </source>
</evidence>
<dbReference type="EMBL" id="CAUOFW020000793">
    <property type="protein sequence ID" value="CAK9136999.1"/>
    <property type="molecule type" value="Genomic_DNA"/>
</dbReference>
<reference evidence="6 7" key="1">
    <citation type="submission" date="2024-02" db="EMBL/GenBank/DDBJ databases">
        <authorList>
            <person name="Vignale AGUSTIN F."/>
            <person name="Sosa J E."/>
            <person name="Modenutti C."/>
        </authorList>
    </citation>
    <scope>NUCLEOTIDE SEQUENCE [LARGE SCALE GENOMIC DNA]</scope>
</reference>
<dbReference type="Pfam" id="PF00059">
    <property type="entry name" value="Lectin_C"/>
    <property type="match status" value="1"/>
</dbReference>
<comment type="caution">
    <text evidence="6">The sequence shown here is derived from an EMBL/GenBank/DDBJ whole genome shotgun (WGS) entry which is preliminary data.</text>
</comment>
<accession>A0ABC8QW77</accession>
<evidence type="ECO:0000256" key="1">
    <source>
        <dbReference type="ARBA" id="ARBA00004479"/>
    </source>
</evidence>
<dbReference type="Gene3D" id="3.30.200.20">
    <property type="entry name" value="Phosphorylase Kinase, domain 1"/>
    <property type="match status" value="1"/>
</dbReference>
<dbReference type="CDD" id="cd00037">
    <property type="entry name" value="CLECT"/>
    <property type="match status" value="1"/>
</dbReference>